<protein>
    <submittedName>
        <fullName evidence="1">Uncharacterized protein</fullName>
    </submittedName>
</protein>
<accession>A0AAJ0H8J2</accession>
<keyword evidence="2" id="KW-1185">Reference proteome</keyword>
<evidence type="ECO:0000313" key="1">
    <source>
        <dbReference type="EMBL" id="KAK3343774.1"/>
    </source>
</evidence>
<gene>
    <name evidence="1" type="ORF">B0T25DRAFT_306904</name>
</gene>
<reference evidence="1" key="1">
    <citation type="journal article" date="2023" name="Mol. Phylogenet. Evol.">
        <title>Genome-scale phylogeny and comparative genomics of the fungal order Sordariales.</title>
        <authorList>
            <person name="Hensen N."/>
            <person name="Bonometti L."/>
            <person name="Westerberg I."/>
            <person name="Brannstrom I.O."/>
            <person name="Guillou S."/>
            <person name="Cros-Aarteil S."/>
            <person name="Calhoun S."/>
            <person name="Haridas S."/>
            <person name="Kuo A."/>
            <person name="Mondo S."/>
            <person name="Pangilinan J."/>
            <person name="Riley R."/>
            <person name="LaButti K."/>
            <person name="Andreopoulos B."/>
            <person name="Lipzen A."/>
            <person name="Chen C."/>
            <person name="Yan M."/>
            <person name="Daum C."/>
            <person name="Ng V."/>
            <person name="Clum A."/>
            <person name="Steindorff A."/>
            <person name="Ohm R.A."/>
            <person name="Martin F."/>
            <person name="Silar P."/>
            <person name="Natvig D.O."/>
            <person name="Lalanne C."/>
            <person name="Gautier V."/>
            <person name="Ament-Velasquez S.L."/>
            <person name="Kruys A."/>
            <person name="Hutchinson M.I."/>
            <person name="Powell A.J."/>
            <person name="Barry K."/>
            <person name="Miller A.N."/>
            <person name="Grigoriev I.V."/>
            <person name="Debuchy R."/>
            <person name="Gladieux P."/>
            <person name="Hiltunen Thoren M."/>
            <person name="Johannesson H."/>
        </authorList>
    </citation>
    <scope>NUCLEOTIDE SEQUENCE</scope>
    <source>
        <strain evidence="1">CBS 955.72</strain>
    </source>
</reference>
<dbReference type="EMBL" id="JAUIQD010000007">
    <property type="protein sequence ID" value="KAK3343774.1"/>
    <property type="molecule type" value="Genomic_DNA"/>
</dbReference>
<evidence type="ECO:0000313" key="2">
    <source>
        <dbReference type="Proteomes" id="UP001275084"/>
    </source>
</evidence>
<dbReference type="AlphaFoldDB" id="A0AAJ0H8J2"/>
<comment type="caution">
    <text evidence="1">The sequence shown here is derived from an EMBL/GenBank/DDBJ whole genome shotgun (WGS) entry which is preliminary data.</text>
</comment>
<name>A0AAJ0H8J2_9PEZI</name>
<proteinExistence type="predicted"/>
<sequence>MRWQLGECTGRDWLWPGVVPSLIVVCPGAPQDHRRTTWPRSRIGTSSGVVSSNAMPHLEHQHRPPASCWPYQALHGRPSRFLAASGLETGSSPGYPFMKQGICLRACLLLGMRPPKRPRVHWSKDHGNISAQCETTASKTREPVLSCLLARLTLLVPGLVLYLLHKGPSLEGAGHHLLSNIPLLVVLIIRRGSIVRVNNASDWLLLLYCSYCSLPEPFSTRLIPISLNPSLLSSS</sequence>
<dbReference type="Proteomes" id="UP001275084">
    <property type="component" value="Unassembled WGS sequence"/>
</dbReference>
<organism evidence="1 2">
    <name type="scientific">Lasiosphaeria hispida</name>
    <dbReference type="NCBI Taxonomy" id="260671"/>
    <lineage>
        <taxon>Eukaryota</taxon>
        <taxon>Fungi</taxon>
        <taxon>Dikarya</taxon>
        <taxon>Ascomycota</taxon>
        <taxon>Pezizomycotina</taxon>
        <taxon>Sordariomycetes</taxon>
        <taxon>Sordariomycetidae</taxon>
        <taxon>Sordariales</taxon>
        <taxon>Lasiosphaeriaceae</taxon>
        <taxon>Lasiosphaeria</taxon>
    </lineage>
</organism>
<reference evidence="1" key="2">
    <citation type="submission" date="2023-06" db="EMBL/GenBank/DDBJ databases">
        <authorList>
            <consortium name="Lawrence Berkeley National Laboratory"/>
            <person name="Haridas S."/>
            <person name="Hensen N."/>
            <person name="Bonometti L."/>
            <person name="Westerberg I."/>
            <person name="Brannstrom I.O."/>
            <person name="Guillou S."/>
            <person name="Cros-Aarteil S."/>
            <person name="Calhoun S."/>
            <person name="Kuo A."/>
            <person name="Mondo S."/>
            <person name="Pangilinan J."/>
            <person name="Riley R."/>
            <person name="Labutti K."/>
            <person name="Andreopoulos B."/>
            <person name="Lipzen A."/>
            <person name="Chen C."/>
            <person name="Yanf M."/>
            <person name="Daum C."/>
            <person name="Ng V."/>
            <person name="Clum A."/>
            <person name="Steindorff A."/>
            <person name="Ohm R."/>
            <person name="Martin F."/>
            <person name="Silar P."/>
            <person name="Natvig D."/>
            <person name="Lalanne C."/>
            <person name="Gautier V."/>
            <person name="Ament-Velasquez S.L."/>
            <person name="Kruys A."/>
            <person name="Hutchinson M.I."/>
            <person name="Powell A.J."/>
            <person name="Barry K."/>
            <person name="Miller A.N."/>
            <person name="Grigoriev I.V."/>
            <person name="Debuchy R."/>
            <person name="Gladieux P."/>
            <person name="Thoren M.H."/>
            <person name="Johannesson H."/>
        </authorList>
    </citation>
    <scope>NUCLEOTIDE SEQUENCE</scope>
    <source>
        <strain evidence="1">CBS 955.72</strain>
    </source>
</reference>